<reference evidence="2 3" key="1">
    <citation type="submission" date="2020-08" db="EMBL/GenBank/DDBJ databases">
        <title>Sequencing the genomes of 1000 actinobacteria strains.</title>
        <authorList>
            <person name="Klenk H.-P."/>
        </authorList>
    </citation>
    <scope>NUCLEOTIDE SEQUENCE [LARGE SCALE GENOMIC DNA]</scope>
    <source>
        <strain evidence="2 3">DSM 28967</strain>
    </source>
</reference>
<dbReference type="Proteomes" id="UP000549971">
    <property type="component" value="Unassembled WGS sequence"/>
</dbReference>
<organism evidence="2 3">
    <name type="scientific">Kribbella italica</name>
    <dbReference type="NCBI Taxonomy" id="1540520"/>
    <lineage>
        <taxon>Bacteria</taxon>
        <taxon>Bacillati</taxon>
        <taxon>Actinomycetota</taxon>
        <taxon>Actinomycetes</taxon>
        <taxon>Propionibacteriales</taxon>
        <taxon>Kribbellaceae</taxon>
        <taxon>Kribbella</taxon>
    </lineage>
</organism>
<gene>
    <name evidence="2" type="ORF">HDA39_007297</name>
</gene>
<comment type="caution">
    <text evidence="2">The sequence shown here is derived from an EMBL/GenBank/DDBJ whole genome shotgun (WGS) entry which is preliminary data.</text>
</comment>
<dbReference type="SUPFAM" id="SSF52540">
    <property type="entry name" value="P-loop containing nucleoside triphosphate hydrolases"/>
    <property type="match status" value="1"/>
</dbReference>
<protein>
    <submittedName>
        <fullName evidence="2">Type IV secretory pathway VirB4 component</fullName>
    </submittedName>
</protein>
<proteinExistence type="predicted"/>
<dbReference type="AlphaFoldDB" id="A0A7W9JEC5"/>
<sequence>MNRRDVASYEPSGLDRAARRASRKNTELLRADSPTSTVRERGTFEAFVEPARAPYDARHAIPLLVDSHRATTRILRAAYPFLAEGGLGADGTYIGSDIFSGGSFVYDPWVLYQAKVITNPNLLLAGVIGSGKSSTAKAFITRSIALGHRAYVPCDPKGEWTAVAEAVGGVAIQLGPGLPTRLNPLDAGTRPTAVLPDEWHKIVWSRRRALLGTLAESTLGRPMTAVEHTALDLALETASTDRPAPTIPDVVTALFAPDDDHARRVGLQTNSVLEDGREVAHAIRRLVHGDLSGMFDGPSTTEFDATLPMVSLDSSRIGSGGNDHALRLALACASSWMEAAVADPSGGQRFIVYDEGWRVMRDPALLRRMQEQWKLSRAWGVSNVLIIHRLSDLAAVGDLGSEARALAEGLLADCSTRIMLRQEPDQLARTATLLGLTDVEIATIAKLPKGRALWRLPDRSFVVQLVRHAREVELFDTDARM</sequence>
<evidence type="ECO:0000256" key="1">
    <source>
        <dbReference type="SAM" id="MobiDB-lite"/>
    </source>
</evidence>
<evidence type="ECO:0000313" key="2">
    <source>
        <dbReference type="EMBL" id="MBB5840563.1"/>
    </source>
</evidence>
<dbReference type="Gene3D" id="3.40.50.300">
    <property type="entry name" value="P-loop containing nucleotide triphosphate hydrolases"/>
    <property type="match status" value="2"/>
</dbReference>
<accession>A0A7W9JEC5</accession>
<feature type="region of interest" description="Disordered" evidence="1">
    <location>
        <begin position="1"/>
        <end position="36"/>
    </location>
</feature>
<name>A0A7W9JEC5_9ACTN</name>
<dbReference type="EMBL" id="JACHMY010000001">
    <property type="protein sequence ID" value="MBB5840563.1"/>
    <property type="molecule type" value="Genomic_DNA"/>
</dbReference>
<evidence type="ECO:0000313" key="3">
    <source>
        <dbReference type="Proteomes" id="UP000549971"/>
    </source>
</evidence>
<keyword evidence="3" id="KW-1185">Reference proteome</keyword>
<dbReference type="RefSeq" id="WP_238356233.1">
    <property type="nucleotide sequence ID" value="NZ_JACHMY010000001.1"/>
</dbReference>
<dbReference type="InterPro" id="IPR027417">
    <property type="entry name" value="P-loop_NTPase"/>
</dbReference>